<dbReference type="InterPro" id="IPR050457">
    <property type="entry name" value="ZnFinger_BTB_dom_contain"/>
</dbReference>
<feature type="region of interest" description="Disordered" evidence="1">
    <location>
        <begin position="191"/>
        <end position="271"/>
    </location>
</feature>
<dbReference type="PROSITE" id="PS50097">
    <property type="entry name" value="BTB"/>
    <property type="match status" value="1"/>
</dbReference>
<feature type="region of interest" description="Disordered" evidence="1">
    <location>
        <begin position="682"/>
        <end position="755"/>
    </location>
</feature>
<protein>
    <submittedName>
        <fullName evidence="4">Uncharacterized protein LOC109469554</fullName>
    </submittedName>
</protein>
<feature type="compositionally biased region" description="Basic and acidic residues" evidence="1">
    <location>
        <begin position="593"/>
        <end position="603"/>
    </location>
</feature>
<dbReference type="GO" id="GO:0000978">
    <property type="term" value="F:RNA polymerase II cis-regulatory region sequence-specific DNA binding"/>
    <property type="evidence" value="ECO:0007669"/>
    <property type="project" value="TreeGrafter"/>
</dbReference>
<dbReference type="KEGG" id="bbel:109469554"/>
<proteinExistence type="predicted"/>
<reference evidence="4" key="1">
    <citation type="submission" date="2025-08" db="UniProtKB">
        <authorList>
            <consortium name="RefSeq"/>
        </authorList>
    </citation>
    <scope>IDENTIFICATION</scope>
    <source>
        <tissue evidence="4">Gonad</tissue>
    </source>
</reference>
<dbReference type="PANTHER" id="PTHR46105:SF28">
    <property type="entry name" value="ZINC FINGER PROTEIN 37-LIKE"/>
    <property type="match status" value="1"/>
</dbReference>
<dbReference type="RefSeq" id="XP_019623646.1">
    <property type="nucleotide sequence ID" value="XM_019768087.1"/>
</dbReference>
<name>A0A6P4Z254_BRABE</name>
<feature type="compositionally biased region" description="Polar residues" evidence="1">
    <location>
        <begin position="470"/>
        <end position="479"/>
    </location>
</feature>
<evidence type="ECO:0000256" key="1">
    <source>
        <dbReference type="SAM" id="MobiDB-lite"/>
    </source>
</evidence>
<dbReference type="GeneID" id="109469554"/>
<evidence type="ECO:0000259" key="2">
    <source>
        <dbReference type="PROSITE" id="PS50097"/>
    </source>
</evidence>
<feature type="domain" description="BTB" evidence="2">
    <location>
        <begin position="88"/>
        <end position="155"/>
    </location>
</feature>
<dbReference type="Pfam" id="PF00651">
    <property type="entry name" value="BTB"/>
    <property type="match status" value="1"/>
</dbReference>
<dbReference type="GO" id="GO:0000981">
    <property type="term" value="F:DNA-binding transcription factor activity, RNA polymerase II-specific"/>
    <property type="evidence" value="ECO:0007669"/>
    <property type="project" value="TreeGrafter"/>
</dbReference>
<dbReference type="OrthoDB" id="10004641at2759"/>
<feature type="compositionally biased region" description="Polar residues" evidence="1">
    <location>
        <begin position="203"/>
        <end position="223"/>
    </location>
</feature>
<feature type="region of interest" description="Disordered" evidence="1">
    <location>
        <begin position="304"/>
        <end position="368"/>
    </location>
</feature>
<dbReference type="PANTHER" id="PTHR46105">
    <property type="entry name" value="AGAP004733-PA"/>
    <property type="match status" value="1"/>
</dbReference>
<dbReference type="Proteomes" id="UP000515135">
    <property type="component" value="Unplaced"/>
</dbReference>
<evidence type="ECO:0000313" key="3">
    <source>
        <dbReference type="Proteomes" id="UP000515135"/>
    </source>
</evidence>
<dbReference type="AlphaFoldDB" id="A0A6P4Z254"/>
<feature type="region of interest" description="Disordered" evidence="1">
    <location>
        <begin position="822"/>
        <end position="932"/>
    </location>
</feature>
<dbReference type="Gene3D" id="3.30.710.10">
    <property type="entry name" value="Potassium Channel Kv1.1, Chain A"/>
    <property type="match status" value="1"/>
</dbReference>
<dbReference type="SUPFAM" id="SSF54695">
    <property type="entry name" value="POZ domain"/>
    <property type="match status" value="1"/>
</dbReference>
<feature type="compositionally biased region" description="Basic and acidic residues" evidence="1">
    <location>
        <begin position="256"/>
        <end position="267"/>
    </location>
</feature>
<dbReference type="CDD" id="cd18186">
    <property type="entry name" value="BTB_POZ_ZBTB_KLHL-like"/>
    <property type="match status" value="1"/>
</dbReference>
<feature type="region of interest" description="Disordered" evidence="1">
    <location>
        <begin position="449"/>
        <end position="526"/>
    </location>
</feature>
<feature type="compositionally biased region" description="Basic and acidic residues" evidence="1">
    <location>
        <begin position="695"/>
        <end position="709"/>
    </location>
</feature>
<dbReference type="SMART" id="SM00225">
    <property type="entry name" value="BTB"/>
    <property type="match status" value="1"/>
</dbReference>
<dbReference type="InterPro" id="IPR011333">
    <property type="entry name" value="SKP1/BTB/POZ_sf"/>
</dbReference>
<gene>
    <name evidence="4" type="primary">LOC109469554</name>
</gene>
<feature type="compositionally biased region" description="Polar residues" evidence="1">
    <location>
        <begin position="244"/>
        <end position="255"/>
    </location>
</feature>
<keyword evidence="3" id="KW-1185">Reference proteome</keyword>
<feature type="compositionally biased region" description="Polar residues" evidence="1">
    <location>
        <begin position="495"/>
        <end position="504"/>
    </location>
</feature>
<feature type="compositionally biased region" description="Basic and acidic residues" evidence="1">
    <location>
        <begin position="825"/>
        <end position="845"/>
    </location>
</feature>
<feature type="region of interest" description="Disordered" evidence="1">
    <location>
        <begin position="397"/>
        <end position="428"/>
    </location>
</feature>
<feature type="compositionally biased region" description="Basic and acidic residues" evidence="1">
    <location>
        <begin position="505"/>
        <end position="522"/>
    </location>
</feature>
<feature type="compositionally biased region" description="Basic and acidic residues" evidence="1">
    <location>
        <begin position="341"/>
        <end position="354"/>
    </location>
</feature>
<feature type="compositionally biased region" description="Basic and acidic residues" evidence="1">
    <location>
        <begin position="733"/>
        <end position="752"/>
    </location>
</feature>
<feature type="region of interest" description="Disordered" evidence="1">
    <location>
        <begin position="539"/>
        <end position="626"/>
    </location>
</feature>
<organism evidence="3 4">
    <name type="scientific">Branchiostoma belcheri</name>
    <name type="common">Amphioxus</name>
    <dbReference type="NCBI Taxonomy" id="7741"/>
    <lineage>
        <taxon>Eukaryota</taxon>
        <taxon>Metazoa</taxon>
        <taxon>Chordata</taxon>
        <taxon>Cephalochordata</taxon>
        <taxon>Leptocardii</taxon>
        <taxon>Amphioxiformes</taxon>
        <taxon>Branchiostomatidae</taxon>
        <taxon>Branchiostoma</taxon>
    </lineage>
</organism>
<accession>A0A6P4Z254</accession>
<feature type="compositionally biased region" description="Polar residues" evidence="1">
    <location>
        <begin position="867"/>
        <end position="880"/>
    </location>
</feature>
<dbReference type="InterPro" id="IPR000210">
    <property type="entry name" value="BTB/POZ_dom"/>
</dbReference>
<evidence type="ECO:0000313" key="4">
    <source>
        <dbReference type="RefSeq" id="XP_019623646.1"/>
    </source>
</evidence>
<sequence length="959" mass="104077">MTLERVQRRALKIISLGGRRNVPDLPTLRERRELAAVKLLKRMLSPDHPLHDLNSSKTTMENSLYKSLIHQTAILKQLDAFRVSGRFCDVTVGAGGKTFKCHRVLLAASSSYFESLFLLGQQMQSDHVTFVPLVSASSFEEILRFIYMAEFTISPDNADDLLEAATMLRIQPMVEAISHFSRSFQEGAALAGASAPHTERATGSKSKLGQDGSKPSQDESSSGLAKKARLDDKILPGDEETDTTRVQTKLSTQRQLDSHHSSAERQRGSKKVYPEACYLTGASRRSQYDRGVTVTVKREREDPGYDVAAGSAGSRGDAEPEVGPDIGEQGRGQWAINKQSLHHDGSTSVLRKENQPGAESTEEESRPTFRCALEENVATHGQLFEERLTCDKPVKRETLPDVAGDGGEVLTESFSEKSPPASCNTDGQSIGMSAAELLKTLSRRYECAQHKQAQEMSDTELQRARPSPLPNDNETSESALLSLWQKKTGPKQADSDTSQFFTTSRLEHRSSPPDTRPARGPDQRTATAAVVPTLAALLESPASSSPPGKERAAWTGAPVVRRGPAEQYRSSRRLATGPTPRYQHGQSPEMPGETDRPCTDERSSQGGIAQPRSSKRTSRRGVLQSRKSVDKILTRLLTRDSYRDTEEDVGCKKRGVDGEEWAGIGASQTLRSMCGEYLTSLPQKGKDGSGVSSTEVHKGDLSGQKKEETCPQSAGEGGVLGTTAGTSPDGDGNNEKHRPSSDTISSEKEPRVSQEMPCLPEYPHVVTNQPVQGTDLLSAAPSQHVTPGLLCSNSNSESVGDDHWLTASETLRRISRTRTLADTGTRTEKEPGAVSRLAEKQEGLDHAGLQSQLSTGIKTEDDREVSGQDSPDTWQLQQTVGPGRTVGGEDSVIPGWSLRAETDRSLLGPATGTQGPGKGRHHTPGSTTAQARGNGYAACDILKSIIHYHGQERQDQPPR</sequence>